<dbReference type="CDD" id="cd11333">
    <property type="entry name" value="AmyAc_SI_OligoGlu_DGase"/>
    <property type="match status" value="1"/>
</dbReference>
<protein>
    <recommendedName>
        <fullName evidence="3">Glycosyl hydrolase family 13 catalytic domain-containing protein</fullName>
    </recommendedName>
</protein>
<name>A0A0D1Y6P3_9EURO</name>
<dbReference type="InterPro" id="IPR013780">
    <property type="entry name" value="Glyco_hydro_b"/>
</dbReference>
<dbReference type="GO" id="GO:0005987">
    <property type="term" value="P:sucrose catabolic process"/>
    <property type="evidence" value="ECO:0007669"/>
    <property type="project" value="TreeGrafter"/>
</dbReference>
<dbReference type="InterPro" id="IPR045857">
    <property type="entry name" value="O16G_dom_2"/>
</dbReference>
<dbReference type="SUPFAM" id="SSF51445">
    <property type="entry name" value="(Trans)glycosidases"/>
    <property type="match status" value="1"/>
</dbReference>
<keyword evidence="5" id="KW-1185">Reference proteome</keyword>
<dbReference type="PANTHER" id="PTHR10357">
    <property type="entry name" value="ALPHA-AMYLASE FAMILY MEMBER"/>
    <property type="match status" value="1"/>
</dbReference>
<dbReference type="GO" id="GO:0004574">
    <property type="term" value="F:oligo-1,6-glucosidase activity"/>
    <property type="evidence" value="ECO:0007669"/>
    <property type="project" value="TreeGrafter"/>
</dbReference>
<dbReference type="RefSeq" id="XP_016230742.1">
    <property type="nucleotide sequence ID" value="XM_016385798.1"/>
</dbReference>
<dbReference type="Gene3D" id="2.60.40.1180">
    <property type="entry name" value="Golgi alpha-mannosidase II"/>
    <property type="match status" value="1"/>
</dbReference>
<organism evidence="4 5">
    <name type="scientific">Exophiala spinifera</name>
    <dbReference type="NCBI Taxonomy" id="91928"/>
    <lineage>
        <taxon>Eukaryota</taxon>
        <taxon>Fungi</taxon>
        <taxon>Dikarya</taxon>
        <taxon>Ascomycota</taxon>
        <taxon>Pezizomycotina</taxon>
        <taxon>Eurotiomycetes</taxon>
        <taxon>Chaetothyriomycetidae</taxon>
        <taxon>Chaetothyriales</taxon>
        <taxon>Herpotrichiellaceae</taxon>
        <taxon>Exophiala</taxon>
    </lineage>
</organism>
<comment type="similarity">
    <text evidence="1">Belongs to the glycosyl hydrolase 13 family.</text>
</comment>
<dbReference type="GeneID" id="27338573"/>
<dbReference type="VEuPathDB" id="FungiDB:PV08_11490"/>
<dbReference type="GO" id="GO:0000025">
    <property type="term" value="P:maltose catabolic process"/>
    <property type="evidence" value="ECO:0007669"/>
    <property type="project" value="TreeGrafter"/>
</dbReference>
<dbReference type="InterPro" id="IPR006047">
    <property type="entry name" value="GH13_cat_dom"/>
</dbReference>
<keyword evidence="2" id="KW-0462">Maltose metabolism</keyword>
<evidence type="ECO:0000313" key="5">
    <source>
        <dbReference type="Proteomes" id="UP000053328"/>
    </source>
</evidence>
<dbReference type="GO" id="GO:0033934">
    <property type="term" value="F:glucan 1,4-alpha-maltotriohydrolase activity"/>
    <property type="evidence" value="ECO:0007669"/>
    <property type="project" value="TreeGrafter"/>
</dbReference>
<reference evidence="4 5" key="1">
    <citation type="submission" date="2015-01" db="EMBL/GenBank/DDBJ databases">
        <title>The Genome Sequence of Exophiala spinifera CBS89968.</title>
        <authorList>
            <consortium name="The Broad Institute Genomics Platform"/>
            <person name="Cuomo C."/>
            <person name="de Hoog S."/>
            <person name="Gorbushina A."/>
            <person name="Stielow B."/>
            <person name="Teixiera M."/>
            <person name="Abouelleil A."/>
            <person name="Chapman S.B."/>
            <person name="Priest M."/>
            <person name="Young S.K."/>
            <person name="Wortman J."/>
            <person name="Nusbaum C."/>
            <person name="Birren B."/>
        </authorList>
    </citation>
    <scope>NUCLEOTIDE SEQUENCE [LARGE SCALE GENOMIC DNA]</scope>
    <source>
        <strain evidence="4 5">CBS 89968</strain>
    </source>
</reference>
<evidence type="ECO:0000313" key="4">
    <source>
        <dbReference type="EMBL" id="KIW10526.1"/>
    </source>
</evidence>
<proteinExistence type="inferred from homology"/>
<dbReference type="PANTHER" id="PTHR10357:SF232">
    <property type="entry name" value="GLYCOSYL HYDROLASE FAMILY 13 CATALYTIC DOMAIN-CONTAINING PROTEIN"/>
    <property type="match status" value="1"/>
</dbReference>
<evidence type="ECO:0000256" key="1">
    <source>
        <dbReference type="ARBA" id="ARBA00008061"/>
    </source>
</evidence>
<feature type="domain" description="Glycosyl hydrolase family 13 catalytic" evidence="3">
    <location>
        <begin position="26"/>
        <end position="456"/>
    </location>
</feature>
<dbReference type="HOGENOM" id="CLU_006462_1_1_1"/>
<dbReference type="Pfam" id="PF00128">
    <property type="entry name" value="Alpha-amylase"/>
    <property type="match status" value="1"/>
</dbReference>
<dbReference type="OrthoDB" id="1740265at2759"/>
<dbReference type="GO" id="GO:0004556">
    <property type="term" value="F:alpha-amylase activity"/>
    <property type="evidence" value="ECO:0007669"/>
    <property type="project" value="TreeGrafter"/>
</dbReference>
<dbReference type="Gene3D" id="3.90.400.10">
    <property type="entry name" value="Oligo-1,6-glucosidase, Domain 2"/>
    <property type="match status" value="1"/>
</dbReference>
<dbReference type="Proteomes" id="UP000053328">
    <property type="component" value="Unassembled WGS sequence"/>
</dbReference>
<evidence type="ECO:0000259" key="3">
    <source>
        <dbReference type="SMART" id="SM00642"/>
    </source>
</evidence>
<sequence>MTKDTNVTMLKQPTRRAWWKESAVYQVYPASFKSDRAIVSHDRNGHPEIKGDIRGVISKVPYLSRLGVDIVWLSPILKSPQVDMGYDISDYLDIDPLYGTMADHDDLIHALHSHGMKYVMDLVVNHTSNEHEWFRDSRSSKTSSKRDWYFWRPPRYSESGERMPPNNWESAFSGSAWEWDETTQEYYLHLFAAEQPDLNWDNPKVRDAVHKTVRFWLDRGVDGFRMDVINFISKATGLPDAKVVKPGFTQPAIKHYACGPHLHEYLQGLGSILHEYSAFSVGEMPGVSDTKEIIKAVRHDRGELAMVFQFDIVEMDIARDKGSKWFPAPFDPRELKRVTSKWNRFMIEHQGWSALFMENHDQGRAVSRYADDSEEHRAHSAKMLGAMMALQCGTVFVYQGQELGQVNFPKEWGCEEYKDIEVVNHWKTVLRDHPNDHKLHEMFKEQYRRIGRDNARTPMQWNGNEETYAGFLPDDPERRPKDVKPWMRVHDDFKQWNAENQLDDDNSPLHYWRRVLELRKQYKHCLVYGDFEMVDMEHKHVVAYIRTDRDTQTEECMDDETRPDKSKCLVLSNFSGHDVWWTMPVRFTEMLVDEETEGGKLKSDAVLDHLRNYNSKNDKENEVRKQDDTNPHGHWAILLRPWEVIVAMI</sequence>
<dbReference type="InterPro" id="IPR017853">
    <property type="entry name" value="GH"/>
</dbReference>
<dbReference type="FunFam" id="3.20.20.80:FF:000087">
    <property type="entry name" value="Oligo-1,6-glucosidase IMA1"/>
    <property type="match status" value="1"/>
</dbReference>
<dbReference type="AlphaFoldDB" id="A0A0D1Y6P3"/>
<dbReference type="SMART" id="SM00642">
    <property type="entry name" value="Aamy"/>
    <property type="match status" value="1"/>
</dbReference>
<gene>
    <name evidence="4" type="ORF">PV08_11490</name>
</gene>
<dbReference type="STRING" id="91928.A0A0D1Y6P3"/>
<dbReference type="GO" id="GO:0004575">
    <property type="term" value="F:sucrose alpha-glucosidase activity"/>
    <property type="evidence" value="ECO:0007669"/>
    <property type="project" value="TreeGrafter"/>
</dbReference>
<dbReference type="Gene3D" id="3.20.20.80">
    <property type="entry name" value="Glycosidases"/>
    <property type="match status" value="1"/>
</dbReference>
<evidence type="ECO:0000256" key="2">
    <source>
        <dbReference type="ARBA" id="ARBA00026248"/>
    </source>
</evidence>
<dbReference type="EMBL" id="KN847500">
    <property type="protein sequence ID" value="KIW10526.1"/>
    <property type="molecule type" value="Genomic_DNA"/>
</dbReference>
<accession>A0A0D1Y6P3</accession>
<dbReference type="FunFam" id="3.90.400.10:FF:000004">
    <property type="entry name" value="Oligo-1,6-glucosidase"/>
    <property type="match status" value="1"/>
</dbReference>